<dbReference type="STRING" id="28128.HMPREF3226_01347"/>
<protein>
    <submittedName>
        <fullName evidence="3">M6 family metalloprotease domain protein</fullName>
    </submittedName>
</protein>
<keyword evidence="4" id="KW-1185">Reference proteome</keyword>
<dbReference type="Pfam" id="PF05547">
    <property type="entry name" value="Peptidase_M6"/>
    <property type="match status" value="1"/>
</dbReference>
<organism evidence="3 4">
    <name type="scientific">Prevotella corporis</name>
    <dbReference type="NCBI Taxonomy" id="28128"/>
    <lineage>
        <taxon>Bacteria</taxon>
        <taxon>Pseudomonadati</taxon>
        <taxon>Bacteroidota</taxon>
        <taxon>Bacteroidia</taxon>
        <taxon>Bacteroidales</taxon>
        <taxon>Prevotellaceae</taxon>
        <taxon>Prevotella</taxon>
    </lineage>
</organism>
<evidence type="ECO:0000313" key="4">
    <source>
        <dbReference type="Proteomes" id="UP000070533"/>
    </source>
</evidence>
<reference evidence="4" key="1">
    <citation type="submission" date="2016-01" db="EMBL/GenBank/DDBJ databases">
        <authorList>
            <person name="Mitreva M."/>
            <person name="Pepin K.H."/>
            <person name="Mihindukulasuriya K.A."/>
            <person name="Fulton R."/>
            <person name="Fronick C."/>
            <person name="O'Laughlin M."/>
            <person name="Miner T."/>
            <person name="Herter B."/>
            <person name="Rosa B.A."/>
            <person name="Cordes M."/>
            <person name="Tomlinson C."/>
            <person name="Wollam A."/>
            <person name="Palsikar V.B."/>
            <person name="Mardis E.R."/>
            <person name="Wilson R.K."/>
        </authorList>
    </citation>
    <scope>NUCLEOTIDE SEQUENCE [LARGE SCALE GENOMIC DNA]</scope>
    <source>
        <strain evidence="4">MJR7716</strain>
    </source>
</reference>
<feature type="signal peptide" evidence="1">
    <location>
        <begin position="1"/>
        <end position="19"/>
    </location>
</feature>
<dbReference type="PATRIC" id="fig|28128.5.peg.1370"/>
<keyword evidence="1" id="KW-0732">Signal</keyword>
<dbReference type="PANTHER" id="PTHR41775">
    <property type="entry name" value="SECRETED PROTEIN-RELATED"/>
    <property type="match status" value="1"/>
</dbReference>
<name>A0A133Q9E2_9BACT</name>
<dbReference type="AlphaFoldDB" id="A0A133Q9E2"/>
<evidence type="ECO:0000259" key="2">
    <source>
        <dbReference type="Pfam" id="PF05547"/>
    </source>
</evidence>
<gene>
    <name evidence="3" type="ORF">HMPREF3226_01347</name>
</gene>
<accession>A0A133Q9E2</accession>
<dbReference type="Proteomes" id="UP000070533">
    <property type="component" value="Unassembled WGS sequence"/>
</dbReference>
<dbReference type="GO" id="GO:0006508">
    <property type="term" value="P:proteolysis"/>
    <property type="evidence" value="ECO:0007669"/>
    <property type="project" value="UniProtKB-KW"/>
</dbReference>
<keyword evidence="3" id="KW-0482">Metalloprotease</keyword>
<comment type="caution">
    <text evidence="3">The sequence shown here is derived from an EMBL/GenBank/DDBJ whole genome shotgun (WGS) entry which is preliminary data.</text>
</comment>
<feature type="chain" id="PRO_5007458745" evidence="1">
    <location>
        <begin position="20"/>
        <end position="718"/>
    </location>
</feature>
<dbReference type="NCBIfam" id="TIGR03296">
    <property type="entry name" value="M6dom_TIGR03296"/>
    <property type="match status" value="1"/>
</dbReference>
<proteinExistence type="predicted"/>
<sequence>MKYLYSFLFALLFSVSSFAEPAWPGLWRTVKLQNGKLIKVELKGDEHMHYWQSEDGTKYVLNSNNIAEKADMDLLIANARRSLSLAGTRVSAFDEATYRRTRSLKSARKAGRFEGKKKGLIILAQFSDKSFSLSNPQEYYNRMANEPGFSDGGSYGSVHDYFLDQSDGKFNLEYDVVGPVTLGSYATYGGNDANGHDANPALMIQLACQKANDLFPDKLNWADYDWDGDGKVEQVFVIYAGRGEASGGDPDTVWPHKSTLKRQGSNDMTLHFDGKEVAVYACSNEMLTETTLAGIGTICHEFSHCLGFPDLYDIDYEDNGRNPGAGGWDLMDNGNHNKNGFCPAGYSSYEKITAGWLEPIELSATQKIENLKPLSQKGEAYVVLNKAHDLEFFLLENRQPIKWDSGLPGRGLLIWHMDFDADIWANNKPNTTGPYWTNSGTKNNDHQRLVPIPAGGSISNYRTMAFPQGSANSLTNNTNYPGQDLYNPNSDGTHKMNVLIQNITQNDDQTVSFSFGLYESGSVGNNVVFYESFNKCSGKGGNDGAWNGLINQMGTTAHFHPDVEGWSSTKTGGASQCGLFASEVTSPEIDLSGDYDFSFVSGPFGNQDATLSIEILGNASVNPTSFNIAANKFNECKAKVKASGKFKIKFKSSSSYLFLDEVKIAKKVDDGIKAINDANVGRQSYNNRIYSLNGVFMGTDITKLPHGVYIVNGKKFVK</sequence>
<dbReference type="RefSeq" id="WP_082745797.1">
    <property type="nucleotide sequence ID" value="NZ_KQ957245.1"/>
</dbReference>
<dbReference type="InterPro" id="IPR008757">
    <property type="entry name" value="Peptidase_M6-like_domain"/>
</dbReference>
<keyword evidence="3" id="KW-0378">Hydrolase</keyword>
<dbReference type="EMBL" id="LRQG01000092">
    <property type="protein sequence ID" value="KXA39511.1"/>
    <property type="molecule type" value="Genomic_DNA"/>
</dbReference>
<evidence type="ECO:0000256" key="1">
    <source>
        <dbReference type="SAM" id="SignalP"/>
    </source>
</evidence>
<dbReference type="OrthoDB" id="9813478at2"/>
<dbReference type="GO" id="GO:0008237">
    <property type="term" value="F:metallopeptidase activity"/>
    <property type="evidence" value="ECO:0007669"/>
    <property type="project" value="UniProtKB-KW"/>
</dbReference>
<dbReference type="SUPFAM" id="SSF55486">
    <property type="entry name" value="Metalloproteases ('zincins'), catalytic domain"/>
    <property type="match status" value="1"/>
</dbReference>
<dbReference type="eggNOG" id="COG4412">
    <property type="taxonomic scope" value="Bacteria"/>
</dbReference>
<feature type="domain" description="Peptidase M6-like" evidence="2">
    <location>
        <begin position="137"/>
        <end position="350"/>
    </location>
</feature>
<keyword evidence="3" id="KW-0645">Protease</keyword>
<evidence type="ECO:0000313" key="3">
    <source>
        <dbReference type="EMBL" id="KXA39511.1"/>
    </source>
</evidence>
<dbReference type="PANTHER" id="PTHR41775:SF1">
    <property type="entry name" value="PEPTIDASE M6-LIKE DOMAIN-CONTAINING PROTEIN"/>
    <property type="match status" value="1"/>
</dbReference>